<organism evidence="4">
    <name type="scientific">marine metagenome</name>
    <dbReference type="NCBI Taxonomy" id="408172"/>
    <lineage>
        <taxon>unclassified sequences</taxon>
        <taxon>metagenomes</taxon>
        <taxon>ecological metagenomes</taxon>
    </lineage>
</organism>
<protein>
    <recommendedName>
        <fullName evidence="3">MobA-like NTP transferase domain-containing protein</fullName>
    </recommendedName>
</protein>
<keyword evidence="1" id="KW-0808">Transferase</keyword>
<evidence type="ECO:0000256" key="1">
    <source>
        <dbReference type="ARBA" id="ARBA00022679"/>
    </source>
</evidence>
<dbReference type="Gene3D" id="3.90.550.10">
    <property type="entry name" value="Spore Coat Polysaccharide Biosynthesis Protein SpsA, Chain A"/>
    <property type="match status" value="1"/>
</dbReference>
<dbReference type="GO" id="GO:0016779">
    <property type="term" value="F:nucleotidyltransferase activity"/>
    <property type="evidence" value="ECO:0007669"/>
    <property type="project" value="UniProtKB-KW"/>
</dbReference>
<dbReference type="SUPFAM" id="SSF53448">
    <property type="entry name" value="Nucleotide-diphospho-sugar transferases"/>
    <property type="match status" value="1"/>
</dbReference>
<keyword evidence="2" id="KW-0548">Nucleotidyltransferase</keyword>
<reference evidence="4" key="1">
    <citation type="submission" date="2018-05" db="EMBL/GenBank/DDBJ databases">
        <authorList>
            <person name="Lanie J.A."/>
            <person name="Ng W.-L."/>
            <person name="Kazmierczak K.M."/>
            <person name="Andrzejewski T.M."/>
            <person name="Davidsen T.M."/>
            <person name="Wayne K.J."/>
            <person name="Tettelin H."/>
            <person name="Glass J.I."/>
            <person name="Rusch D."/>
            <person name="Podicherti R."/>
            <person name="Tsui H.-C.T."/>
            <person name="Winkler M.E."/>
        </authorList>
    </citation>
    <scope>NUCLEOTIDE SEQUENCE</scope>
</reference>
<feature type="domain" description="MobA-like NTP transferase" evidence="3">
    <location>
        <begin position="3"/>
        <end position="107"/>
    </location>
</feature>
<sequence>MKGIIVAAGIGSRLGELTKNTPKSLIEINGKSILERQIFTFKKLGITDITVIIGPHAEKYSFEGISFIHDDSYLEHDILSSFMLAQKIINDETIVSYGDVMFDENILLPLINFKGLIGLGIDFDWEKNYEGLSKELKLEATVTQVRNQICTKIVDGRELKSKDSLFSKLLDSENGKLGEFVGLMKLSKQGGKIFTEKYEKLIKTSTGPFHEADSLSDAYFTDMLQELIESNIDISPISVKGKWCEIDTMQDLKRAEEMF</sequence>
<dbReference type="EMBL" id="UINC01042329">
    <property type="protein sequence ID" value="SVB44810.1"/>
    <property type="molecule type" value="Genomic_DNA"/>
</dbReference>
<dbReference type="Pfam" id="PF12804">
    <property type="entry name" value="NTP_transf_3"/>
    <property type="match status" value="1"/>
</dbReference>
<evidence type="ECO:0000256" key="2">
    <source>
        <dbReference type="ARBA" id="ARBA00022695"/>
    </source>
</evidence>
<evidence type="ECO:0000313" key="4">
    <source>
        <dbReference type="EMBL" id="SVB44810.1"/>
    </source>
</evidence>
<name>A0A382E267_9ZZZZ</name>
<accession>A0A382E267</accession>
<dbReference type="InterPro" id="IPR029044">
    <property type="entry name" value="Nucleotide-diphossugar_trans"/>
</dbReference>
<dbReference type="InterPro" id="IPR025877">
    <property type="entry name" value="MobA-like_NTP_Trfase"/>
</dbReference>
<dbReference type="PANTHER" id="PTHR43584">
    <property type="entry name" value="NUCLEOTIDYL TRANSFERASE"/>
    <property type="match status" value="1"/>
</dbReference>
<gene>
    <name evidence="4" type="ORF">METZ01_LOCUS197664</name>
</gene>
<dbReference type="PANTHER" id="PTHR43584:SF8">
    <property type="entry name" value="N-ACETYLMURAMATE ALPHA-1-PHOSPHATE URIDYLYLTRANSFERASE"/>
    <property type="match status" value="1"/>
</dbReference>
<dbReference type="AlphaFoldDB" id="A0A382E267"/>
<evidence type="ECO:0000259" key="3">
    <source>
        <dbReference type="Pfam" id="PF12804"/>
    </source>
</evidence>
<dbReference type="InterPro" id="IPR050065">
    <property type="entry name" value="GlmU-like"/>
</dbReference>
<dbReference type="CDD" id="cd02523">
    <property type="entry name" value="PC_cytidylyltransferase"/>
    <property type="match status" value="1"/>
</dbReference>
<proteinExistence type="predicted"/>